<keyword evidence="4" id="KW-1185">Reference proteome</keyword>
<dbReference type="EC" id="1.1.1.100" evidence="3"/>
<dbReference type="PANTHER" id="PTHR24321:SF8">
    <property type="entry name" value="ESTRADIOL 17-BETA-DEHYDROGENASE 8-RELATED"/>
    <property type="match status" value="1"/>
</dbReference>
<dbReference type="OrthoDB" id="286404at2"/>
<dbReference type="FunFam" id="3.40.50.720:FF:000084">
    <property type="entry name" value="Short-chain dehydrogenase reductase"/>
    <property type="match status" value="1"/>
</dbReference>
<dbReference type="PRINTS" id="PR00080">
    <property type="entry name" value="SDRFAMILY"/>
</dbReference>
<keyword evidence="2 3" id="KW-0560">Oxidoreductase</keyword>
<dbReference type="RefSeq" id="WP_024464202.1">
    <property type="nucleotide sequence ID" value="NZ_CP062939.1"/>
</dbReference>
<protein>
    <submittedName>
        <fullName evidence="3">3-oxoacyl-(Acyl-carrier-protein) reductase</fullName>
        <ecNumber evidence="3">1.1.1.100</ecNumber>
    </submittedName>
</protein>
<sequence>MNTARRVLITGGASGIGAATVGLLRSQGWQVAVLDIQHADNSALSFICDLRDPAQVEHAVHEATETMGGLDCLINAAGVESVHSVAELDVEEWDRVINTNLRAQFLTIKAGVEALKAGDSASIVNVSSQLASVGADRFSAYTASKAGILGLTRSLAIELAKDGIRVNAVSPGAVETPLLARQFEGGKRGPQGTIDDLIAQHPIGRLGKPDEIAQVIAFLASPASSFVTGANYVVDGGYTAI</sequence>
<evidence type="ECO:0000313" key="3">
    <source>
        <dbReference type="EMBL" id="KFJ02507.1"/>
    </source>
</evidence>
<dbReference type="STRING" id="77635.BISU_1707"/>
<evidence type="ECO:0000256" key="2">
    <source>
        <dbReference type="ARBA" id="ARBA00023002"/>
    </source>
</evidence>
<dbReference type="AlphaFoldDB" id="A0A087E406"/>
<dbReference type="CDD" id="cd05233">
    <property type="entry name" value="SDR_c"/>
    <property type="match status" value="1"/>
</dbReference>
<dbReference type="InterPro" id="IPR002347">
    <property type="entry name" value="SDR_fam"/>
</dbReference>
<comment type="caution">
    <text evidence="3">The sequence shown here is derived from an EMBL/GenBank/DDBJ whole genome shotgun (WGS) entry which is preliminary data.</text>
</comment>
<gene>
    <name evidence="3" type="ORF">BISU_1707</name>
</gene>
<dbReference type="InterPro" id="IPR036291">
    <property type="entry name" value="NAD(P)-bd_dom_sf"/>
</dbReference>
<dbReference type="PANTHER" id="PTHR24321">
    <property type="entry name" value="DEHYDROGENASES, SHORT CHAIN"/>
    <property type="match status" value="1"/>
</dbReference>
<comment type="similarity">
    <text evidence="1">Belongs to the short-chain dehydrogenases/reductases (SDR) family.</text>
</comment>
<dbReference type="EMBL" id="JGZR01000008">
    <property type="protein sequence ID" value="KFJ02507.1"/>
    <property type="molecule type" value="Genomic_DNA"/>
</dbReference>
<evidence type="ECO:0000256" key="1">
    <source>
        <dbReference type="ARBA" id="ARBA00006484"/>
    </source>
</evidence>
<proteinExistence type="inferred from homology"/>
<dbReference type="Gene3D" id="3.40.50.720">
    <property type="entry name" value="NAD(P)-binding Rossmann-like Domain"/>
    <property type="match status" value="1"/>
</dbReference>
<dbReference type="PRINTS" id="PR00081">
    <property type="entry name" value="GDHRDH"/>
</dbReference>
<dbReference type="Pfam" id="PF13561">
    <property type="entry name" value="adh_short_C2"/>
    <property type="match status" value="1"/>
</dbReference>
<organism evidence="3 4">
    <name type="scientific">Bifidobacterium subtile</name>
    <dbReference type="NCBI Taxonomy" id="77635"/>
    <lineage>
        <taxon>Bacteria</taxon>
        <taxon>Bacillati</taxon>
        <taxon>Actinomycetota</taxon>
        <taxon>Actinomycetes</taxon>
        <taxon>Bifidobacteriales</taxon>
        <taxon>Bifidobacteriaceae</taxon>
        <taxon>Bifidobacterium</taxon>
    </lineage>
</organism>
<name>A0A087E406_9BIFI</name>
<dbReference type="GO" id="GO:0004316">
    <property type="term" value="F:3-oxoacyl-[acyl-carrier-protein] reductase (NADPH) activity"/>
    <property type="evidence" value="ECO:0007669"/>
    <property type="project" value="UniProtKB-EC"/>
</dbReference>
<dbReference type="InterPro" id="IPR020904">
    <property type="entry name" value="Sc_DH/Rdtase_CS"/>
</dbReference>
<dbReference type="eggNOG" id="COG1028">
    <property type="taxonomic scope" value="Bacteria"/>
</dbReference>
<dbReference type="SUPFAM" id="SSF51735">
    <property type="entry name" value="NAD(P)-binding Rossmann-fold domains"/>
    <property type="match status" value="1"/>
</dbReference>
<dbReference type="Proteomes" id="UP000029055">
    <property type="component" value="Unassembled WGS sequence"/>
</dbReference>
<accession>A0A087E406</accession>
<dbReference type="PROSITE" id="PS00061">
    <property type="entry name" value="ADH_SHORT"/>
    <property type="match status" value="1"/>
</dbReference>
<reference evidence="3 4" key="1">
    <citation type="submission" date="2014-03" db="EMBL/GenBank/DDBJ databases">
        <title>Genomics of Bifidobacteria.</title>
        <authorList>
            <person name="Ventura M."/>
            <person name="Milani C."/>
            <person name="Lugli G.A."/>
        </authorList>
    </citation>
    <scope>NUCLEOTIDE SEQUENCE [LARGE SCALE GENOMIC DNA]</scope>
    <source>
        <strain evidence="3 4">LMG 11597</strain>
    </source>
</reference>
<evidence type="ECO:0000313" key="4">
    <source>
        <dbReference type="Proteomes" id="UP000029055"/>
    </source>
</evidence>